<name>X1HHR3_9ZZZZ</name>
<evidence type="ECO:0008006" key="2">
    <source>
        <dbReference type="Google" id="ProtNLM"/>
    </source>
</evidence>
<dbReference type="EMBL" id="BARU01023459">
    <property type="protein sequence ID" value="GAH53374.1"/>
    <property type="molecule type" value="Genomic_DNA"/>
</dbReference>
<evidence type="ECO:0000313" key="1">
    <source>
        <dbReference type="EMBL" id="GAH53374.1"/>
    </source>
</evidence>
<gene>
    <name evidence="1" type="ORF">S03H2_38073</name>
</gene>
<dbReference type="AlphaFoldDB" id="X1HHR3"/>
<feature type="non-terminal residue" evidence="1">
    <location>
        <position position="1"/>
    </location>
</feature>
<organism evidence="1">
    <name type="scientific">marine sediment metagenome</name>
    <dbReference type="NCBI Taxonomy" id="412755"/>
    <lineage>
        <taxon>unclassified sequences</taxon>
        <taxon>metagenomes</taxon>
        <taxon>ecological metagenomes</taxon>
    </lineage>
</organism>
<protein>
    <recommendedName>
        <fullName evidence="2">AsmA-like C-terminal domain-containing protein</fullName>
    </recommendedName>
</protein>
<accession>X1HHR3</accession>
<proteinExistence type="predicted"/>
<reference evidence="1" key="1">
    <citation type="journal article" date="2014" name="Front. Microbiol.">
        <title>High frequency of phylogenetically diverse reductive dehalogenase-homologous genes in deep subseafloor sedimentary metagenomes.</title>
        <authorList>
            <person name="Kawai M."/>
            <person name="Futagami T."/>
            <person name="Toyoda A."/>
            <person name="Takaki Y."/>
            <person name="Nishi S."/>
            <person name="Hori S."/>
            <person name="Arai W."/>
            <person name="Tsubouchi T."/>
            <person name="Morono Y."/>
            <person name="Uchiyama I."/>
            <person name="Ito T."/>
            <person name="Fujiyama A."/>
            <person name="Inagaki F."/>
            <person name="Takami H."/>
        </authorList>
    </citation>
    <scope>NUCLEOTIDE SEQUENCE</scope>
    <source>
        <strain evidence="1">Expedition CK06-06</strain>
    </source>
</reference>
<comment type="caution">
    <text evidence="1">The sequence shown here is derived from an EMBL/GenBank/DDBJ whole genome shotgun (WGS) entry which is preliminary data.</text>
</comment>
<sequence length="124" mass="13927">RLAQILSAVGASARGRDITIHPTRFVLQNGFLRYEDMQMDVGDNPINFRGVIGLDKSLNMTVTLPYTLDGTTARVGKKTRGTRISLPLTGTLDKPRLDVGKFLEQQLKQQLEQKLREGLEELFK</sequence>